<feature type="domain" description="DUF317" evidence="1">
    <location>
        <begin position="143"/>
        <end position="200"/>
    </location>
</feature>
<dbReference type="Pfam" id="PF03771">
    <property type="entry name" value="SPDY"/>
    <property type="match status" value="2"/>
</dbReference>
<protein>
    <recommendedName>
        <fullName evidence="1">DUF317 domain-containing protein</fullName>
    </recommendedName>
</protein>
<sequence>MNTFAPDDLVLISPRYLAGAGMNKINDVIGPLVHLFAWPYDHDPRTGLLDIDSPCGSVFLDFDPGRQNGVWWTIAHHEPYWQIEFSRQTPSEAIASVTQALPQLLGDRRHADRIPLATESIAHLAKTSGWEASSTAPGRAWASPDGHCTVEHSTVPIHPWRIEHSVYDGLDTHWTATFTPEVPERLVAQFFTHIATSTPVERVFRDVPYFVQNLDDALITPVHRAAVNPHVHHAGAQLRRAVPRR</sequence>
<dbReference type="EMBL" id="CP015588">
    <property type="protein sequence ID" value="APY85557.1"/>
    <property type="molecule type" value="Genomic_DNA"/>
</dbReference>
<reference evidence="2 3" key="1">
    <citation type="submission" date="2016-05" db="EMBL/GenBank/DDBJ databases">
        <authorList>
            <person name="Gu J."/>
        </authorList>
    </citation>
    <scope>NUCLEOTIDE SEQUENCE [LARGE SCALE GENOMIC DNA]</scope>
    <source>
        <strain evidence="2 3">ACCC40021</strain>
    </source>
</reference>
<organism evidence="2 3">
    <name type="scientific">Streptomyces alfalfae</name>
    <dbReference type="NCBI Taxonomy" id="1642299"/>
    <lineage>
        <taxon>Bacteria</taxon>
        <taxon>Bacillati</taxon>
        <taxon>Actinomycetota</taxon>
        <taxon>Actinomycetes</taxon>
        <taxon>Kitasatosporales</taxon>
        <taxon>Streptomycetaceae</taxon>
        <taxon>Streptomyces</taxon>
    </lineage>
</organism>
<accession>A0ABM6GPL2</accession>
<name>A0ABM6GPL2_9ACTN</name>
<dbReference type="InterPro" id="IPR005523">
    <property type="entry name" value="DUF317_SPDY"/>
</dbReference>
<evidence type="ECO:0000313" key="3">
    <source>
        <dbReference type="Proteomes" id="UP000187191"/>
    </source>
</evidence>
<keyword evidence="3" id="KW-1185">Reference proteome</keyword>
<proteinExistence type="predicted"/>
<feature type="domain" description="DUF317" evidence="1">
    <location>
        <begin position="53"/>
        <end position="101"/>
    </location>
</feature>
<dbReference type="Proteomes" id="UP000187191">
    <property type="component" value="Chromosome"/>
</dbReference>
<evidence type="ECO:0000259" key="1">
    <source>
        <dbReference type="Pfam" id="PF03771"/>
    </source>
</evidence>
<gene>
    <name evidence="2" type="ORF">A7J05_07400</name>
</gene>
<evidence type="ECO:0000313" key="2">
    <source>
        <dbReference type="EMBL" id="APY85557.1"/>
    </source>
</evidence>